<keyword evidence="2" id="KW-1185">Reference proteome</keyword>
<protein>
    <submittedName>
        <fullName evidence="1">Uncharacterized protein</fullName>
    </submittedName>
</protein>
<organism evidence="1 2">
    <name type="scientific">Myodes glareolus</name>
    <name type="common">Bank vole</name>
    <name type="synonym">Clethrionomys glareolus</name>
    <dbReference type="NCBI Taxonomy" id="447135"/>
    <lineage>
        <taxon>Eukaryota</taxon>
        <taxon>Metazoa</taxon>
        <taxon>Chordata</taxon>
        <taxon>Craniata</taxon>
        <taxon>Vertebrata</taxon>
        <taxon>Euteleostomi</taxon>
        <taxon>Mammalia</taxon>
        <taxon>Eutheria</taxon>
        <taxon>Euarchontoglires</taxon>
        <taxon>Glires</taxon>
        <taxon>Rodentia</taxon>
        <taxon>Myomorpha</taxon>
        <taxon>Muroidea</taxon>
        <taxon>Cricetidae</taxon>
        <taxon>Arvicolinae</taxon>
        <taxon>Myodes</taxon>
    </lineage>
</organism>
<proteinExistence type="predicted"/>
<evidence type="ECO:0000313" key="2">
    <source>
        <dbReference type="Proteomes" id="UP001488838"/>
    </source>
</evidence>
<dbReference type="AlphaFoldDB" id="A0AAW0H987"/>
<dbReference type="EMBL" id="JBBHLL010000624">
    <property type="protein sequence ID" value="KAK7799339.1"/>
    <property type="molecule type" value="Genomic_DNA"/>
</dbReference>
<evidence type="ECO:0000313" key="1">
    <source>
        <dbReference type="EMBL" id="KAK7799339.1"/>
    </source>
</evidence>
<feature type="non-terminal residue" evidence="1">
    <location>
        <position position="46"/>
    </location>
</feature>
<name>A0AAW0H987_MYOGA</name>
<accession>A0AAW0H987</accession>
<dbReference type="Proteomes" id="UP001488838">
    <property type="component" value="Unassembled WGS sequence"/>
</dbReference>
<reference evidence="1 2" key="1">
    <citation type="journal article" date="2023" name="bioRxiv">
        <title>Conserved and derived expression patterns and positive selection on dental genes reveal complex evolutionary context of ever-growing rodent molars.</title>
        <authorList>
            <person name="Calamari Z.T."/>
            <person name="Song A."/>
            <person name="Cohen E."/>
            <person name="Akter M."/>
            <person name="Roy R.D."/>
            <person name="Hallikas O."/>
            <person name="Christensen M.M."/>
            <person name="Li P."/>
            <person name="Marangoni P."/>
            <person name="Jernvall J."/>
            <person name="Klein O.D."/>
        </authorList>
    </citation>
    <scope>NUCLEOTIDE SEQUENCE [LARGE SCALE GENOMIC DNA]</scope>
    <source>
        <strain evidence="1">V071</strain>
    </source>
</reference>
<comment type="caution">
    <text evidence="1">The sequence shown here is derived from an EMBL/GenBank/DDBJ whole genome shotgun (WGS) entry which is preliminary data.</text>
</comment>
<gene>
    <name evidence="1" type="ORF">U0070_020999</name>
</gene>
<sequence>MKKDTWRLNKHPSTSLSNRIILDTAYSRNMGGSWARDWENLFRSLY</sequence>